<dbReference type="Gene3D" id="1.10.10.10">
    <property type="entry name" value="Winged helix-like DNA-binding domain superfamily/Winged helix DNA-binding domain"/>
    <property type="match status" value="1"/>
</dbReference>
<feature type="domain" description="HTH arsR-type" evidence="1">
    <location>
        <begin position="1"/>
        <end position="93"/>
    </location>
</feature>
<evidence type="ECO:0000313" key="3">
    <source>
        <dbReference type="Proteomes" id="UP000637423"/>
    </source>
</evidence>
<dbReference type="EMBL" id="BMED01000008">
    <property type="protein sequence ID" value="GGC98818.1"/>
    <property type="molecule type" value="Genomic_DNA"/>
</dbReference>
<dbReference type="CDD" id="cd00090">
    <property type="entry name" value="HTH_ARSR"/>
    <property type="match status" value="1"/>
</dbReference>
<dbReference type="InterPro" id="IPR036390">
    <property type="entry name" value="WH_DNA-bd_sf"/>
</dbReference>
<dbReference type="PROSITE" id="PS50987">
    <property type="entry name" value="HTH_ARSR_2"/>
    <property type="match status" value="1"/>
</dbReference>
<accession>A0A916V020</accession>
<reference evidence="2" key="2">
    <citation type="submission" date="2020-09" db="EMBL/GenBank/DDBJ databases">
        <authorList>
            <person name="Sun Q."/>
            <person name="Zhou Y."/>
        </authorList>
    </citation>
    <scope>NUCLEOTIDE SEQUENCE</scope>
    <source>
        <strain evidence="2">CGMCC 1.10998</strain>
    </source>
</reference>
<dbReference type="PANTHER" id="PTHR38600">
    <property type="entry name" value="TRANSCRIPTIONAL REGULATORY PROTEIN"/>
    <property type="match status" value="1"/>
</dbReference>
<sequence length="110" mass="12900">MEMQEIDKVFKALADPSRRQLLDRLHAKNGQALGELCAGLDMSRQAVTQHLGLLEDANLIAIERQGREKLHFFNPVPIHDIYERWIRKFEQQRLEALHDFKRKLEGDSHE</sequence>
<proteinExistence type="predicted"/>
<comment type="caution">
    <text evidence="2">The sequence shown here is derived from an EMBL/GenBank/DDBJ whole genome shotgun (WGS) entry which is preliminary data.</text>
</comment>
<dbReference type="PANTHER" id="PTHR38600:SF1">
    <property type="entry name" value="TRANSCRIPTIONAL REGULATORY PROTEIN"/>
    <property type="match status" value="1"/>
</dbReference>
<dbReference type="SUPFAM" id="SSF46785">
    <property type="entry name" value="Winged helix' DNA-binding domain"/>
    <property type="match status" value="1"/>
</dbReference>
<evidence type="ECO:0000259" key="1">
    <source>
        <dbReference type="PROSITE" id="PS50987"/>
    </source>
</evidence>
<name>A0A916V020_9BURK</name>
<dbReference type="GO" id="GO:0003700">
    <property type="term" value="F:DNA-binding transcription factor activity"/>
    <property type="evidence" value="ECO:0007669"/>
    <property type="project" value="InterPro"/>
</dbReference>
<protein>
    <submittedName>
        <fullName evidence="2">Transcriptional regulator</fullName>
    </submittedName>
</protein>
<dbReference type="InterPro" id="IPR001845">
    <property type="entry name" value="HTH_ArsR_DNA-bd_dom"/>
</dbReference>
<dbReference type="NCBIfam" id="NF033788">
    <property type="entry name" value="HTH_metalloreg"/>
    <property type="match status" value="1"/>
</dbReference>
<dbReference type="InterPro" id="IPR011991">
    <property type="entry name" value="ArsR-like_HTH"/>
</dbReference>
<dbReference type="Pfam" id="PF12840">
    <property type="entry name" value="HTH_20"/>
    <property type="match status" value="1"/>
</dbReference>
<reference evidence="2" key="1">
    <citation type="journal article" date="2014" name="Int. J. Syst. Evol. Microbiol.">
        <title>Complete genome sequence of Corynebacterium casei LMG S-19264T (=DSM 44701T), isolated from a smear-ripened cheese.</title>
        <authorList>
            <consortium name="US DOE Joint Genome Institute (JGI-PGF)"/>
            <person name="Walter F."/>
            <person name="Albersmeier A."/>
            <person name="Kalinowski J."/>
            <person name="Ruckert C."/>
        </authorList>
    </citation>
    <scope>NUCLEOTIDE SEQUENCE</scope>
    <source>
        <strain evidence="2">CGMCC 1.10998</strain>
    </source>
</reference>
<dbReference type="PRINTS" id="PR00778">
    <property type="entry name" value="HTHARSR"/>
</dbReference>
<dbReference type="InterPro" id="IPR036388">
    <property type="entry name" value="WH-like_DNA-bd_sf"/>
</dbReference>
<dbReference type="SMART" id="SM00418">
    <property type="entry name" value="HTH_ARSR"/>
    <property type="match status" value="1"/>
</dbReference>
<evidence type="ECO:0000313" key="2">
    <source>
        <dbReference type="EMBL" id="GGC98818.1"/>
    </source>
</evidence>
<dbReference type="AlphaFoldDB" id="A0A916V020"/>
<dbReference type="Proteomes" id="UP000637423">
    <property type="component" value="Unassembled WGS sequence"/>
</dbReference>
<organism evidence="2 3">
    <name type="scientific">Undibacterium terreum</name>
    <dbReference type="NCBI Taxonomy" id="1224302"/>
    <lineage>
        <taxon>Bacteria</taxon>
        <taxon>Pseudomonadati</taxon>
        <taxon>Pseudomonadota</taxon>
        <taxon>Betaproteobacteria</taxon>
        <taxon>Burkholderiales</taxon>
        <taxon>Oxalobacteraceae</taxon>
        <taxon>Undibacterium</taxon>
    </lineage>
</organism>
<gene>
    <name evidence="2" type="ORF">GCM10011396_52930</name>
</gene>
<keyword evidence="3" id="KW-1185">Reference proteome</keyword>